<keyword evidence="1" id="KW-1133">Transmembrane helix</keyword>
<organism evidence="4">
    <name type="scientific">Onchocerca flexuosa</name>
    <dbReference type="NCBI Taxonomy" id="387005"/>
    <lineage>
        <taxon>Eukaryota</taxon>
        <taxon>Metazoa</taxon>
        <taxon>Ecdysozoa</taxon>
        <taxon>Nematoda</taxon>
        <taxon>Chromadorea</taxon>
        <taxon>Rhabditida</taxon>
        <taxon>Spirurina</taxon>
        <taxon>Spiruromorpha</taxon>
        <taxon>Filarioidea</taxon>
        <taxon>Onchocercidae</taxon>
        <taxon>Onchocerca</taxon>
    </lineage>
</organism>
<proteinExistence type="predicted"/>
<dbReference type="AlphaFoldDB" id="A0A183I1F6"/>
<sequence length="80" mass="9200">MKRSSTTQADQPALTDHTRLNLQVGYFTVGMLIFFPFPYFLRRIDNITVDFTTEINLEGRLDTSSSECRIFYVANVITTT</sequence>
<dbReference type="Proteomes" id="UP000267606">
    <property type="component" value="Unassembled WGS sequence"/>
</dbReference>
<dbReference type="EMBL" id="UZAJ01040269">
    <property type="protein sequence ID" value="VDP14091.1"/>
    <property type="molecule type" value="Genomic_DNA"/>
</dbReference>
<protein>
    <submittedName>
        <fullName evidence="4">Transmembrane protein 231</fullName>
    </submittedName>
</protein>
<evidence type="ECO:0000313" key="2">
    <source>
        <dbReference type="EMBL" id="VDP14091.1"/>
    </source>
</evidence>
<reference evidence="2 3" key="2">
    <citation type="submission" date="2018-11" db="EMBL/GenBank/DDBJ databases">
        <authorList>
            <consortium name="Pathogen Informatics"/>
        </authorList>
    </citation>
    <scope>NUCLEOTIDE SEQUENCE [LARGE SCALE GENOMIC DNA]</scope>
</reference>
<evidence type="ECO:0000313" key="3">
    <source>
        <dbReference type="Proteomes" id="UP000267606"/>
    </source>
</evidence>
<gene>
    <name evidence="2" type="ORF">OFLC_LOCUS13568</name>
</gene>
<accession>A0A183I1F6</accession>
<evidence type="ECO:0000313" key="4">
    <source>
        <dbReference type="WBParaSite" id="OFLC_0001356901-mRNA-1"/>
    </source>
</evidence>
<reference evidence="4" key="1">
    <citation type="submission" date="2016-06" db="UniProtKB">
        <authorList>
            <consortium name="WormBaseParasite"/>
        </authorList>
    </citation>
    <scope>IDENTIFICATION</scope>
</reference>
<feature type="transmembrane region" description="Helical" evidence="1">
    <location>
        <begin position="20"/>
        <end position="41"/>
    </location>
</feature>
<keyword evidence="1" id="KW-0812">Transmembrane</keyword>
<evidence type="ECO:0000256" key="1">
    <source>
        <dbReference type="SAM" id="Phobius"/>
    </source>
</evidence>
<name>A0A183I1F6_9BILA</name>
<keyword evidence="1" id="KW-0472">Membrane</keyword>
<keyword evidence="3" id="KW-1185">Reference proteome</keyword>
<dbReference type="WBParaSite" id="OFLC_0001356901-mRNA-1">
    <property type="protein sequence ID" value="OFLC_0001356901-mRNA-1"/>
    <property type="gene ID" value="OFLC_0001356901"/>
</dbReference>